<dbReference type="SUPFAM" id="SSF63829">
    <property type="entry name" value="Calcium-dependent phosphotriesterase"/>
    <property type="match status" value="1"/>
</dbReference>
<accession>A0AAE4Z4M0</accession>
<reference evidence="2 3" key="1">
    <citation type="submission" date="2020-01" db="EMBL/GenBank/DDBJ databases">
        <title>Genomes assembled from Gulf of Kutch pelagic sediment metagenomes.</title>
        <authorList>
            <person name="Chandrashekar M."/>
            <person name="Mahajan M.S."/>
            <person name="Dave K.J."/>
            <person name="Vatsa P."/>
            <person name="Nathani N.M."/>
        </authorList>
    </citation>
    <scope>NUCLEOTIDE SEQUENCE [LARGE SCALE GENOMIC DNA]</scope>
    <source>
        <strain evidence="2">KS3-K002</strain>
    </source>
</reference>
<protein>
    <submittedName>
        <fullName evidence="2">6-bladed beta-propeller</fullName>
    </submittedName>
</protein>
<keyword evidence="1" id="KW-0732">Signal</keyword>
<gene>
    <name evidence="2" type="ORF">GWO12_00960</name>
</gene>
<dbReference type="EMBL" id="JAACAK010000009">
    <property type="protein sequence ID" value="NIR73674.1"/>
    <property type="molecule type" value="Genomic_DNA"/>
</dbReference>
<dbReference type="Gene3D" id="2.120.10.30">
    <property type="entry name" value="TolB, C-terminal domain"/>
    <property type="match status" value="1"/>
</dbReference>
<evidence type="ECO:0000313" key="3">
    <source>
        <dbReference type="Proteomes" id="UP000702544"/>
    </source>
</evidence>
<sequence>MTRLPRCAGNVLLISLFAACAGEEPGASHRVEVDTVNGVVQIRNSGPGVWGGAARWTVGSEPRLEIGTVAGSEEYLFGSVASVLVVPDGRIYVADSQVPEVRVFDRDGRFQFRIGGRGEGPGEFLHIDAMQLSPAEELLVRDPQQLRLSVFDPAGNFLRSFRLERPYLQFDNRTSFWVDDQGRIYDRVHLGVDPSIERIGIISYSDAGAVRDTAVAAAVELSRIMISQNDVPRLSFPVPFTPYPSVAVDRRGRILAGLGGAYRIAILDAGGDTTGLVTADIEPDPLPPWVDDSLGIWIQTRREQAGGGEVSEYSLPDHQPAYSDLIVDATGHWWAAHGGQRTTLATEHGIFNPEGVFLGTVATPRIRIYQIGEDFIAGRREDDLGVSYAVVYPLDRGGS</sequence>
<name>A0AAE4Z4M0_9BACT</name>
<feature type="signal peptide" evidence="1">
    <location>
        <begin position="1"/>
        <end position="21"/>
    </location>
</feature>
<dbReference type="Pfam" id="PF17170">
    <property type="entry name" value="DUF5128"/>
    <property type="match status" value="1"/>
</dbReference>
<evidence type="ECO:0000256" key="1">
    <source>
        <dbReference type="SAM" id="SignalP"/>
    </source>
</evidence>
<feature type="chain" id="PRO_5042073353" evidence="1">
    <location>
        <begin position="22"/>
        <end position="399"/>
    </location>
</feature>
<organism evidence="2 3">
    <name type="scientific">Candidatus Kutchimonas denitrificans</name>
    <dbReference type="NCBI Taxonomy" id="3056748"/>
    <lineage>
        <taxon>Bacteria</taxon>
        <taxon>Pseudomonadati</taxon>
        <taxon>Gemmatimonadota</taxon>
        <taxon>Gemmatimonadia</taxon>
        <taxon>Candidatus Palauibacterales</taxon>
        <taxon>Candidatus Palauibacteraceae</taxon>
        <taxon>Candidatus Kutchimonas</taxon>
    </lineage>
</organism>
<dbReference type="PROSITE" id="PS51257">
    <property type="entry name" value="PROKAR_LIPOPROTEIN"/>
    <property type="match status" value="1"/>
</dbReference>
<comment type="caution">
    <text evidence="2">The sequence shown here is derived from an EMBL/GenBank/DDBJ whole genome shotgun (WGS) entry which is preliminary data.</text>
</comment>
<dbReference type="AlphaFoldDB" id="A0AAE4Z4M0"/>
<evidence type="ECO:0000313" key="2">
    <source>
        <dbReference type="EMBL" id="NIR73674.1"/>
    </source>
</evidence>
<dbReference type="InterPro" id="IPR011042">
    <property type="entry name" value="6-blade_b-propeller_TolB-like"/>
</dbReference>
<dbReference type="Proteomes" id="UP000702544">
    <property type="component" value="Unassembled WGS sequence"/>
</dbReference>
<proteinExistence type="predicted"/>